<dbReference type="OrthoDB" id="785127at2759"/>
<reference evidence="3" key="3">
    <citation type="submission" date="2018-08" db="UniProtKB">
        <authorList>
            <consortium name="EnsemblPlants"/>
        </authorList>
    </citation>
    <scope>IDENTIFICATION</scope>
    <source>
        <strain evidence="3">cv. Bd21</strain>
    </source>
</reference>
<evidence type="ECO:0000259" key="1">
    <source>
        <dbReference type="Pfam" id="PF03101"/>
    </source>
</evidence>
<reference evidence="2 3" key="1">
    <citation type="journal article" date="2010" name="Nature">
        <title>Genome sequencing and analysis of the model grass Brachypodium distachyon.</title>
        <authorList>
            <consortium name="International Brachypodium Initiative"/>
        </authorList>
    </citation>
    <scope>NUCLEOTIDE SEQUENCE [LARGE SCALE GENOMIC DNA]</scope>
    <source>
        <strain evidence="2 3">Bd21</strain>
    </source>
</reference>
<evidence type="ECO:0000313" key="4">
    <source>
        <dbReference type="Proteomes" id="UP000008810"/>
    </source>
</evidence>
<keyword evidence="4" id="KW-1185">Reference proteome</keyword>
<reference evidence="2" key="2">
    <citation type="submission" date="2017-06" db="EMBL/GenBank/DDBJ databases">
        <title>WGS assembly of Brachypodium distachyon.</title>
        <authorList>
            <consortium name="The International Brachypodium Initiative"/>
            <person name="Lucas S."/>
            <person name="Harmon-Smith M."/>
            <person name="Lail K."/>
            <person name="Tice H."/>
            <person name="Grimwood J."/>
            <person name="Bruce D."/>
            <person name="Barry K."/>
            <person name="Shu S."/>
            <person name="Lindquist E."/>
            <person name="Wang M."/>
            <person name="Pitluck S."/>
            <person name="Vogel J.P."/>
            <person name="Garvin D.F."/>
            <person name="Mockler T.C."/>
            <person name="Schmutz J."/>
            <person name="Rokhsar D."/>
            <person name="Bevan M.W."/>
        </authorList>
    </citation>
    <scope>NUCLEOTIDE SEQUENCE</scope>
    <source>
        <strain evidence="2">Bd21</strain>
    </source>
</reference>
<dbReference type="Pfam" id="PF03101">
    <property type="entry name" value="FAR1"/>
    <property type="match status" value="1"/>
</dbReference>
<organism evidence="2">
    <name type="scientific">Brachypodium distachyon</name>
    <name type="common">Purple false brome</name>
    <name type="synonym">Trachynia distachya</name>
    <dbReference type="NCBI Taxonomy" id="15368"/>
    <lineage>
        <taxon>Eukaryota</taxon>
        <taxon>Viridiplantae</taxon>
        <taxon>Streptophyta</taxon>
        <taxon>Embryophyta</taxon>
        <taxon>Tracheophyta</taxon>
        <taxon>Spermatophyta</taxon>
        <taxon>Magnoliopsida</taxon>
        <taxon>Liliopsida</taxon>
        <taxon>Poales</taxon>
        <taxon>Poaceae</taxon>
        <taxon>BOP clade</taxon>
        <taxon>Pooideae</taxon>
        <taxon>Stipodae</taxon>
        <taxon>Brachypodieae</taxon>
        <taxon>Brachypodium</taxon>
    </lineage>
</organism>
<protein>
    <recommendedName>
        <fullName evidence="1">FAR1 domain-containing protein</fullName>
    </recommendedName>
</protein>
<dbReference type="AlphaFoldDB" id="A0A0Q3K315"/>
<evidence type="ECO:0000313" key="3">
    <source>
        <dbReference type="EnsemblPlants" id="KQK05153"/>
    </source>
</evidence>
<dbReference type="EnsemblPlants" id="KQK05153">
    <property type="protein sequence ID" value="KQK05153"/>
    <property type="gene ID" value="BRADI_2g18396v3"/>
</dbReference>
<name>A0A0Q3K315_BRADI</name>
<dbReference type="EMBL" id="CM000881">
    <property type="protein sequence ID" value="KQK05153.2"/>
    <property type="molecule type" value="Genomic_DNA"/>
</dbReference>
<evidence type="ECO:0000313" key="2">
    <source>
        <dbReference type="EMBL" id="KQK05153.2"/>
    </source>
</evidence>
<sequence length="125" mass="14559">MRLIKKMLCMKKPRKKRRRETIKGTNCKARMIVKLMDSRWQVVYFIGEHNHPLITKPSLTKYLRSHQGIPKEEDNFLRILHDSNLETGRMMQLMSSFYGSGLLVPYTTKAISNCLGCVHKPVVVI</sequence>
<dbReference type="PANTHER" id="PTHR47482:SF24">
    <property type="entry name" value="PROTEIN FAR1-RELATED SEQUENCE"/>
    <property type="match status" value="1"/>
</dbReference>
<accession>A0A0Q3K315</accession>
<feature type="domain" description="FAR1" evidence="1">
    <location>
        <begin position="14"/>
        <end position="54"/>
    </location>
</feature>
<dbReference type="Gramene" id="KQK05153">
    <property type="protein sequence ID" value="KQK05153"/>
    <property type="gene ID" value="BRADI_2g18396v3"/>
</dbReference>
<gene>
    <name evidence="2" type="ORF">BRADI_2g18396v3</name>
</gene>
<dbReference type="InParanoid" id="A0A0Q3K315"/>
<dbReference type="InterPro" id="IPR004330">
    <property type="entry name" value="FAR1_DNA_bnd_dom"/>
</dbReference>
<proteinExistence type="predicted"/>
<dbReference type="PANTHER" id="PTHR47482">
    <property type="entry name" value="OS11G0632001 PROTEIN"/>
    <property type="match status" value="1"/>
</dbReference>
<dbReference type="Proteomes" id="UP000008810">
    <property type="component" value="Chromosome 2"/>
</dbReference>